<organism evidence="2 3">
    <name type="scientific">Trapa incisa</name>
    <dbReference type="NCBI Taxonomy" id="236973"/>
    <lineage>
        <taxon>Eukaryota</taxon>
        <taxon>Viridiplantae</taxon>
        <taxon>Streptophyta</taxon>
        <taxon>Embryophyta</taxon>
        <taxon>Tracheophyta</taxon>
        <taxon>Spermatophyta</taxon>
        <taxon>Magnoliopsida</taxon>
        <taxon>eudicotyledons</taxon>
        <taxon>Gunneridae</taxon>
        <taxon>Pentapetalae</taxon>
        <taxon>rosids</taxon>
        <taxon>malvids</taxon>
        <taxon>Myrtales</taxon>
        <taxon>Lythraceae</taxon>
        <taxon>Trapa</taxon>
    </lineage>
</organism>
<dbReference type="SUPFAM" id="SSF52047">
    <property type="entry name" value="RNI-like"/>
    <property type="match status" value="2"/>
</dbReference>
<evidence type="ECO:0000259" key="1">
    <source>
        <dbReference type="Pfam" id="PF25372"/>
    </source>
</evidence>
<dbReference type="PANTHER" id="PTHR13318">
    <property type="entry name" value="PARTNER OF PAIRED, ISOFORM B-RELATED"/>
    <property type="match status" value="1"/>
</dbReference>
<gene>
    <name evidence="2" type="ORF">SAY87_016762</name>
</gene>
<dbReference type="InterPro" id="IPR006553">
    <property type="entry name" value="Leu-rich_rpt_Cys-con_subtyp"/>
</dbReference>
<keyword evidence="3" id="KW-1185">Reference proteome</keyword>
<dbReference type="GO" id="GO:0019005">
    <property type="term" value="C:SCF ubiquitin ligase complex"/>
    <property type="evidence" value="ECO:0007669"/>
    <property type="project" value="TreeGrafter"/>
</dbReference>
<accession>A0AAN7L7D3</accession>
<dbReference type="InterPro" id="IPR057207">
    <property type="entry name" value="FBXL15_LRR"/>
</dbReference>
<reference evidence="2 3" key="1">
    <citation type="journal article" date="2023" name="Hortic Res">
        <title>Pangenome of water caltrop reveals structural variations and asymmetric subgenome divergence after allopolyploidization.</title>
        <authorList>
            <person name="Zhang X."/>
            <person name="Chen Y."/>
            <person name="Wang L."/>
            <person name="Yuan Y."/>
            <person name="Fang M."/>
            <person name="Shi L."/>
            <person name="Lu R."/>
            <person name="Comes H.P."/>
            <person name="Ma Y."/>
            <person name="Chen Y."/>
            <person name="Huang G."/>
            <person name="Zhou Y."/>
            <person name="Zheng Z."/>
            <person name="Qiu Y."/>
        </authorList>
    </citation>
    <scope>NUCLEOTIDE SEQUENCE [LARGE SCALE GENOMIC DNA]</scope>
    <source>
        <tissue evidence="2">Roots</tissue>
    </source>
</reference>
<sequence length="618" mass="66753">MEAYSCRRSMSGLESLPSYLLIHEILVRLDLPALCSLSCVSSCLRSAASQVINILPSLDISEVSADVHTVNRILSRSRSFQTLTLNCLRLDEFIVDGLLGPHILELNLIRGASLSPGVIFSVARKCPNLRALVVEMTEIDSHIELTGSLLFLLISCPNLESLCIKIRGIKGCHSVLGGSVGFSPKNLKCLKMKPILCSEALDTVKGLSSTSVDFSGKFCPPSSTSTLQKLSLLLDIISDELVLAIATKLPHLVELDLEDMPISKPLISHDLTDMGLQSLASCWCLKSLSLARSRQKCPVSFRRVSDMGIFLLSEGCRGLESIRLYGFCKVSDAGFTSILQSCQSLKKFEIRNAALLSDLAFHDLTEAPCSLSELRLRSCNLITSESMKKLACYSSLELLDLGGCWSIADPGIPSISSLCRLTTLDLAGADITDTSLSALGQGTSPIKSLSLRGCKRVTDRGISHLLQSGGIINSTLSSLDLGSMPGISDLAISTLGVSCVGITELCIRSCFYVTDSSIEALSKRGSPPLRKLDLYNCSGLSRASLECFRKPSFGGLWWLGVGATLLSNSGSEFSEMCGGVRPWLTFCTYGCEMGCHDGWQFHQRAPQSLHQELGLQAR</sequence>
<dbReference type="GO" id="GO:0031146">
    <property type="term" value="P:SCF-dependent proteasomal ubiquitin-dependent protein catabolic process"/>
    <property type="evidence" value="ECO:0007669"/>
    <property type="project" value="TreeGrafter"/>
</dbReference>
<dbReference type="Proteomes" id="UP001345219">
    <property type="component" value="Chromosome 13"/>
</dbReference>
<dbReference type="Gene3D" id="3.80.10.10">
    <property type="entry name" value="Ribonuclease Inhibitor"/>
    <property type="match status" value="2"/>
</dbReference>
<feature type="domain" description="F-box/LRR-repeat protein 15-like leucin rich repeat" evidence="1">
    <location>
        <begin position="58"/>
        <end position="597"/>
    </location>
</feature>
<name>A0AAN7L7D3_9MYRT</name>
<dbReference type="PANTHER" id="PTHR13318:SF176">
    <property type="entry name" value="F-BOX PROTEIN AT-B"/>
    <property type="match status" value="1"/>
</dbReference>
<proteinExistence type="predicted"/>
<dbReference type="AlphaFoldDB" id="A0AAN7L7D3"/>
<dbReference type="Pfam" id="PF25372">
    <property type="entry name" value="DUF7885"/>
    <property type="match status" value="1"/>
</dbReference>
<dbReference type="InterPro" id="IPR032675">
    <property type="entry name" value="LRR_dom_sf"/>
</dbReference>
<dbReference type="EMBL" id="JAXIOK010000001">
    <property type="protein sequence ID" value="KAK4780656.1"/>
    <property type="molecule type" value="Genomic_DNA"/>
</dbReference>
<dbReference type="SMART" id="SM00367">
    <property type="entry name" value="LRR_CC"/>
    <property type="match status" value="8"/>
</dbReference>
<evidence type="ECO:0000313" key="3">
    <source>
        <dbReference type="Proteomes" id="UP001345219"/>
    </source>
</evidence>
<protein>
    <recommendedName>
        <fullName evidence="1">F-box/LRR-repeat protein 15-like leucin rich repeat domain-containing protein</fullName>
    </recommendedName>
</protein>
<comment type="caution">
    <text evidence="2">The sequence shown here is derived from an EMBL/GenBank/DDBJ whole genome shotgun (WGS) entry which is preliminary data.</text>
</comment>
<evidence type="ECO:0000313" key="2">
    <source>
        <dbReference type="EMBL" id="KAK4780656.1"/>
    </source>
</evidence>